<proteinExistence type="predicted"/>
<dbReference type="KEGG" id="anf:AQPE_3148"/>
<dbReference type="AlphaFoldDB" id="A0A5K7SBV6"/>
<sequence>MIEIPLNIIELERENYHILIEGSFEDGTHSYWIIDTGASKTVLDKNLKMHYENVDSDDMEDYQSAGINQGMMETSVGKLTCLRFGDLEITGQKVALIDLDHVNEIYEKYTSYRISGLLGGDILMQYQCKIDYANKIIQFHI</sequence>
<gene>
    <name evidence="1" type="ORF">AQPE_3148</name>
</gene>
<reference evidence="1" key="1">
    <citation type="journal article" date="2020" name="Int. J. Syst. Evol. Microbiol.">
        <title>Aquipluma nitroreducens gen. nov. sp. nov., a novel facultatively anaerobic bacterium isolated from a freshwater lake.</title>
        <authorList>
            <person name="Watanabe M."/>
            <person name="Kojima H."/>
            <person name="Fukui M."/>
        </authorList>
    </citation>
    <scope>NUCLEOTIDE SEQUENCE</scope>
    <source>
        <strain evidence="1">MeG22</strain>
    </source>
</reference>
<dbReference type="InterPro" id="IPR021109">
    <property type="entry name" value="Peptidase_aspartic_dom_sf"/>
</dbReference>
<evidence type="ECO:0000313" key="2">
    <source>
        <dbReference type="Proteomes" id="UP001193389"/>
    </source>
</evidence>
<dbReference type="Pfam" id="PF13650">
    <property type="entry name" value="Asp_protease_2"/>
    <property type="match status" value="1"/>
</dbReference>
<protein>
    <recommendedName>
        <fullName evidence="3">Peptidase A2 domain-containing protein</fullName>
    </recommendedName>
</protein>
<keyword evidence="2" id="KW-1185">Reference proteome</keyword>
<accession>A0A5K7SBV6</accession>
<evidence type="ECO:0000313" key="1">
    <source>
        <dbReference type="EMBL" id="BBE18975.1"/>
    </source>
</evidence>
<organism evidence="1 2">
    <name type="scientific">Aquipluma nitroreducens</name>
    <dbReference type="NCBI Taxonomy" id="2010828"/>
    <lineage>
        <taxon>Bacteria</taxon>
        <taxon>Pseudomonadati</taxon>
        <taxon>Bacteroidota</taxon>
        <taxon>Bacteroidia</taxon>
        <taxon>Marinilabiliales</taxon>
        <taxon>Prolixibacteraceae</taxon>
        <taxon>Aquipluma</taxon>
    </lineage>
</organism>
<dbReference type="RefSeq" id="WP_318347258.1">
    <property type="nucleotide sequence ID" value="NZ_AP018694.1"/>
</dbReference>
<name>A0A5K7SBV6_9BACT</name>
<dbReference type="Proteomes" id="UP001193389">
    <property type="component" value="Chromosome"/>
</dbReference>
<dbReference type="EMBL" id="AP018694">
    <property type="protein sequence ID" value="BBE18975.1"/>
    <property type="molecule type" value="Genomic_DNA"/>
</dbReference>
<evidence type="ECO:0008006" key="3">
    <source>
        <dbReference type="Google" id="ProtNLM"/>
    </source>
</evidence>
<dbReference type="Gene3D" id="2.40.70.10">
    <property type="entry name" value="Acid Proteases"/>
    <property type="match status" value="1"/>
</dbReference>